<gene>
    <name evidence="3" type="ORF">TRAPUB_7256</name>
</gene>
<dbReference type="EMBL" id="MNAD01001692">
    <property type="protein sequence ID" value="OJT02229.1"/>
    <property type="molecule type" value="Genomic_DNA"/>
</dbReference>
<evidence type="ECO:0000259" key="1">
    <source>
        <dbReference type="Pfam" id="PF06985"/>
    </source>
</evidence>
<sequence>MWLLNTRTQTLRYFPSDGARPVYAILSHVWRDEEVSFNDIKDLERAQKLRGFAKVSHACAIALRDGYDWIWVDTCCIDKTSSAELSEAINSMFIWYRDADVCYACLYDASVDNNPRSPYSSFRGSRWFTRGWTLQELIAPRRLVFYAQDWQQIGAKTTLAGAIEELTHIDRAVLLHETHLDDISVAKRMSWATQREATRIEDRAYSLMGIFNVNMPTIYGEGEKAFIRLQHEIIRQSPDQSIFAWGVVHDHGVLEQHISSFADGYEWTVEDRGLLASSPDMFADSAGIDALTLDTLATRLGLSIAVPEHAPTNYGIRMRLPLYALPSSALCFAVLACEQDGDPLALLLRRTARRDNRYYVGVHSIYRPLRAPWQPHFRLFRLPADPARRKAFIDKLTVTDLYIHSHNANPQRARRELEPWQRPLPWSDTAPRRFRFVFQGPLLTQLRNIHGFEAHIPHTDPPEYECTPRSAWTRSAQDGSLTLILPPDAGHVVVLFRSPAGEAFAIAIGVQPPRTIWSQILIRENAAADDPTWAEPALERIWRAYGEAPGTMSGPDQWQAGARRFSSPGGRWVNITFTQWVADFQVDGVADTRTFDVDLDLGGAYADSKPVTSLQSAPQEPQLVDLIITGLQFLIRAYYNS</sequence>
<evidence type="ECO:0000313" key="3">
    <source>
        <dbReference type="EMBL" id="OJT02229.1"/>
    </source>
</evidence>
<dbReference type="PANTHER" id="PTHR10622">
    <property type="entry name" value="HET DOMAIN-CONTAINING PROTEIN"/>
    <property type="match status" value="1"/>
</dbReference>
<comment type="caution">
    <text evidence="3">The sequence shown here is derived from an EMBL/GenBank/DDBJ whole genome shotgun (WGS) entry which is preliminary data.</text>
</comment>
<organism evidence="3 4">
    <name type="scientific">Trametes pubescens</name>
    <name type="common">White-rot fungus</name>
    <dbReference type="NCBI Taxonomy" id="154538"/>
    <lineage>
        <taxon>Eukaryota</taxon>
        <taxon>Fungi</taxon>
        <taxon>Dikarya</taxon>
        <taxon>Basidiomycota</taxon>
        <taxon>Agaricomycotina</taxon>
        <taxon>Agaricomycetes</taxon>
        <taxon>Polyporales</taxon>
        <taxon>Polyporaceae</taxon>
        <taxon>Trametes</taxon>
    </lineage>
</organism>
<dbReference type="Pfam" id="PF26640">
    <property type="entry name" value="DUF8212"/>
    <property type="match status" value="1"/>
</dbReference>
<dbReference type="PANTHER" id="PTHR10622:SF10">
    <property type="entry name" value="HET DOMAIN-CONTAINING PROTEIN"/>
    <property type="match status" value="1"/>
</dbReference>
<evidence type="ECO:0000259" key="2">
    <source>
        <dbReference type="Pfam" id="PF26640"/>
    </source>
</evidence>
<dbReference type="STRING" id="154538.A0A1M2V3N9"/>
<dbReference type="AlphaFoldDB" id="A0A1M2V3N9"/>
<feature type="domain" description="DUF8212" evidence="2">
    <location>
        <begin position="224"/>
        <end position="325"/>
    </location>
</feature>
<keyword evidence="4" id="KW-1185">Reference proteome</keyword>
<proteinExistence type="predicted"/>
<reference evidence="3 4" key="1">
    <citation type="submission" date="2016-10" db="EMBL/GenBank/DDBJ databases">
        <title>Genome sequence of the basidiomycete white-rot fungus Trametes pubescens.</title>
        <authorList>
            <person name="Makela M.R."/>
            <person name="Granchi Z."/>
            <person name="Peng M."/>
            <person name="De Vries R.P."/>
            <person name="Grigoriev I."/>
            <person name="Riley R."/>
            <person name="Hilden K."/>
        </authorList>
    </citation>
    <scope>NUCLEOTIDE SEQUENCE [LARGE SCALE GENOMIC DNA]</scope>
    <source>
        <strain evidence="3 4">FBCC735</strain>
    </source>
</reference>
<dbReference type="InterPro" id="IPR010730">
    <property type="entry name" value="HET"/>
</dbReference>
<evidence type="ECO:0000313" key="4">
    <source>
        <dbReference type="Proteomes" id="UP000184267"/>
    </source>
</evidence>
<protein>
    <submittedName>
        <fullName evidence="3">Vegetative incompatibility protein HET-E-1</fullName>
    </submittedName>
</protein>
<name>A0A1M2V3N9_TRAPU</name>
<accession>A0A1M2V3N9</accession>
<dbReference type="Proteomes" id="UP000184267">
    <property type="component" value="Unassembled WGS sequence"/>
</dbReference>
<dbReference type="InterPro" id="IPR058525">
    <property type="entry name" value="DUF8212"/>
</dbReference>
<dbReference type="Pfam" id="PF06985">
    <property type="entry name" value="HET"/>
    <property type="match status" value="1"/>
</dbReference>
<feature type="domain" description="Heterokaryon incompatibility" evidence="1">
    <location>
        <begin position="23"/>
        <end position="112"/>
    </location>
</feature>
<dbReference type="OrthoDB" id="5122891at2759"/>